<evidence type="ECO:0000313" key="3">
    <source>
        <dbReference type="EMBL" id="WAR31646.1"/>
    </source>
</evidence>
<feature type="domain" description="GP-PDE" evidence="2">
    <location>
        <begin position="130"/>
        <end position="373"/>
    </location>
</feature>
<evidence type="ECO:0000256" key="1">
    <source>
        <dbReference type="ARBA" id="ARBA00022801"/>
    </source>
</evidence>
<dbReference type="Pfam" id="PF03009">
    <property type="entry name" value="GDPD"/>
    <property type="match status" value="2"/>
</dbReference>
<dbReference type="PANTHER" id="PTHR22958">
    <property type="entry name" value="GLYCEROPHOSPHORYL DIESTER PHOSPHODIESTERASE"/>
    <property type="match status" value="1"/>
</dbReference>
<organism evidence="3 4">
    <name type="scientific">Mya arenaria</name>
    <name type="common">Soft-shell clam</name>
    <dbReference type="NCBI Taxonomy" id="6604"/>
    <lineage>
        <taxon>Eukaryota</taxon>
        <taxon>Metazoa</taxon>
        <taxon>Spiralia</taxon>
        <taxon>Lophotrochozoa</taxon>
        <taxon>Mollusca</taxon>
        <taxon>Bivalvia</taxon>
        <taxon>Autobranchia</taxon>
        <taxon>Heteroconchia</taxon>
        <taxon>Euheterodonta</taxon>
        <taxon>Imparidentia</taxon>
        <taxon>Neoheterodontei</taxon>
        <taxon>Myida</taxon>
        <taxon>Myoidea</taxon>
        <taxon>Myidae</taxon>
        <taxon>Mya</taxon>
    </lineage>
</organism>
<dbReference type="PROSITE" id="PS51704">
    <property type="entry name" value="GP_PDE"/>
    <property type="match status" value="1"/>
</dbReference>
<dbReference type="PANTHER" id="PTHR22958:SF1">
    <property type="entry name" value="GLYCEROPHOSPHOCHOLINE PHOSPHODIESTERASE GPCPD1"/>
    <property type="match status" value="1"/>
</dbReference>
<dbReference type="Gene3D" id="3.20.20.190">
    <property type="entry name" value="Phosphatidylinositol (PI) phosphodiesterase"/>
    <property type="match status" value="2"/>
</dbReference>
<dbReference type="InterPro" id="IPR017946">
    <property type="entry name" value="PLC-like_Pdiesterase_TIM-brl"/>
</dbReference>
<dbReference type="Pfam" id="PF25329">
    <property type="entry name" value="C2_GDE1"/>
    <property type="match status" value="1"/>
</dbReference>
<keyword evidence="1" id="KW-0378">Hydrolase</keyword>
<dbReference type="EMBL" id="CP111028">
    <property type="protein sequence ID" value="WAR31646.1"/>
    <property type="molecule type" value="Genomic_DNA"/>
</dbReference>
<dbReference type="SUPFAM" id="SSF51695">
    <property type="entry name" value="PLC-like phosphodiesterases"/>
    <property type="match status" value="1"/>
</dbReference>
<evidence type="ECO:0000313" key="4">
    <source>
        <dbReference type="Proteomes" id="UP001164746"/>
    </source>
</evidence>
<dbReference type="InterPro" id="IPR057506">
    <property type="entry name" value="C2_GPCPD1"/>
</dbReference>
<name>A0ABY7GJM7_MYAAR</name>
<protein>
    <submittedName>
        <fullName evidence="3">GPCP2-like protein</fullName>
    </submittedName>
</protein>
<accession>A0ABY7GJM7</accession>
<sequence>MSETEEGAEKMLDLHGEPLAFWKPKYSGQTYSIKCTPIDHSYKKVLEKGRSKPRPQSKFGPVVQQNSFVTFHAQTSDPESLGFQLDLYVDEDNKENETARHVGSSFILPLSMKKSRGSKNIPINGNNNRPIGQLTYTYLLIKPILAIVQENTIRSFQTAANHGADFVEFDVHLTKDEIPIIYHDFKVLITYRKKKREDLELFEIPVKDITCHTLPPHQSINMDGSGKIKDYFDLNRFVDIILSDVFKNHGGRRIVFSSFEPDICSMLRLKQNVFPVLFLSQADTSRYVPYAGIRTQSVVMATEFALSAGLLGVDVISDMLVKDMSQIRYVKDAGLVLFVWGEGCNDKEFIIQLKENKVDGIIYDRIDFYKTGPKESIFKLEEKQKRHLLETLGSLTITEESLDSGTDSP</sequence>
<dbReference type="InterPro" id="IPR051578">
    <property type="entry name" value="GDPD"/>
</dbReference>
<gene>
    <name evidence="3" type="ORF">MAR_034188</name>
</gene>
<reference evidence="3" key="1">
    <citation type="submission" date="2022-11" db="EMBL/GenBank/DDBJ databases">
        <title>Centuries of genome instability and evolution in soft-shell clam transmissible cancer (bioRxiv).</title>
        <authorList>
            <person name="Hart S.F.M."/>
            <person name="Yonemitsu M.A."/>
            <person name="Giersch R.M."/>
            <person name="Beal B.F."/>
            <person name="Arriagada G."/>
            <person name="Davis B.W."/>
            <person name="Ostrander E.A."/>
            <person name="Goff S.P."/>
            <person name="Metzger M.J."/>
        </authorList>
    </citation>
    <scope>NUCLEOTIDE SEQUENCE</scope>
    <source>
        <strain evidence="3">MELC-2E11</strain>
        <tissue evidence="3">Siphon/mantle</tissue>
    </source>
</reference>
<dbReference type="InterPro" id="IPR030395">
    <property type="entry name" value="GP_PDE_dom"/>
</dbReference>
<dbReference type="Proteomes" id="UP001164746">
    <property type="component" value="Chromosome 17"/>
</dbReference>
<keyword evidence="4" id="KW-1185">Reference proteome</keyword>
<dbReference type="PROSITE" id="PS50007">
    <property type="entry name" value="PIPLC_X_DOMAIN"/>
    <property type="match status" value="1"/>
</dbReference>
<proteinExistence type="predicted"/>
<evidence type="ECO:0000259" key="2">
    <source>
        <dbReference type="PROSITE" id="PS51704"/>
    </source>
</evidence>